<reference evidence="1" key="1">
    <citation type="submission" date="2021-06" db="EMBL/GenBank/DDBJ databases">
        <authorList>
            <person name="Kallberg Y."/>
            <person name="Tangrot J."/>
            <person name="Rosling A."/>
        </authorList>
    </citation>
    <scope>NUCLEOTIDE SEQUENCE</scope>
    <source>
        <strain evidence="1">MA461A</strain>
    </source>
</reference>
<gene>
    <name evidence="1" type="ORF">RPERSI_LOCUS35945</name>
</gene>
<dbReference type="EMBL" id="CAJVQC010169229">
    <property type="protein sequence ID" value="CAG8850143.1"/>
    <property type="molecule type" value="Genomic_DNA"/>
</dbReference>
<keyword evidence="2" id="KW-1185">Reference proteome</keyword>
<comment type="caution">
    <text evidence="1">The sequence shown here is derived from an EMBL/GenBank/DDBJ whole genome shotgun (WGS) entry which is preliminary data.</text>
</comment>
<feature type="non-terminal residue" evidence="1">
    <location>
        <position position="1"/>
    </location>
</feature>
<protein>
    <submittedName>
        <fullName evidence="1">21586_t:CDS:1</fullName>
    </submittedName>
</protein>
<name>A0ACA9SX78_9GLOM</name>
<proteinExistence type="predicted"/>
<feature type="non-terminal residue" evidence="1">
    <location>
        <position position="52"/>
    </location>
</feature>
<evidence type="ECO:0000313" key="1">
    <source>
        <dbReference type="EMBL" id="CAG8850143.1"/>
    </source>
</evidence>
<accession>A0ACA9SX78</accession>
<dbReference type="Proteomes" id="UP000789920">
    <property type="component" value="Unassembled WGS sequence"/>
</dbReference>
<evidence type="ECO:0000313" key="2">
    <source>
        <dbReference type="Proteomes" id="UP000789920"/>
    </source>
</evidence>
<organism evidence="1 2">
    <name type="scientific">Racocetra persica</name>
    <dbReference type="NCBI Taxonomy" id="160502"/>
    <lineage>
        <taxon>Eukaryota</taxon>
        <taxon>Fungi</taxon>
        <taxon>Fungi incertae sedis</taxon>
        <taxon>Mucoromycota</taxon>
        <taxon>Glomeromycotina</taxon>
        <taxon>Glomeromycetes</taxon>
        <taxon>Diversisporales</taxon>
        <taxon>Gigasporaceae</taxon>
        <taxon>Racocetra</taxon>
    </lineage>
</organism>
<sequence>ILVHELCGSSLTGGTYGGMLVQFVYHLINCLLHIWSIDDVFRAAEGGEPLSH</sequence>